<gene>
    <name evidence="2" type="ORF">J1605_009215</name>
</gene>
<name>A0AB34GYG0_ESCRO</name>
<proteinExistence type="predicted"/>
<evidence type="ECO:0000313" key="3">
    <source>
        <dbReference type="Proteomes" id="UP001159641"/>
    </source>
</evidence>
<feature type="compositionally biased region" description="Basic and acidic residues" evidence="1">
    <location>
        <begin position="12"/>
        <end position="32"/>
    </location>
</feature>
<sequence length="119" mass="12369">MRVVGAALGQLHADKRADGECGESDKSRALEDREGEAEGGELPGRGCSWWKTETLSASTWARQAPDGGGAGRGSRGDPSSRRTGTHAGISRRPSACLAVCFSPGTFGCFSKALSAAEER</sequence>
<feature type="region of interest" description="Disordered" evidence="1">
    <location>
        <begin position="1"/>
        <end position="91"/>
    </location>
</feature>
<dbReference type="EMBL" id="JAIQCJ010002084">
    <property type="protein sequence ID" value="KAJ8783510.1"/>
    <property type="molecule type" value="Genomic_DNA"/>
</dbReference>
<feature type="compositionally biased region" description="Polar residues" evidence="1">
    <location>
        <begin position="51"/>
        <end position="61"/>
    </location>
</feature>
<dbReference type="AlphaFoldDB" id="A0AB34GYG0"/>
<keyword evidence="3" id="KW-1185">Reference proteome</keyword>
<accession>A0AB34GYG0</accession>
<protein>
    <submittedName>
        <fullName evidence="2">Uncharacterized protein</fullName>
    </submittedName>
</protein>
<evidence type="ECO:0000313" key="2">
    <source>
        <dbReference type="EMBL" id="KAJ8783510.1"/>
    </source>
</evidence>
<dbReference type="Proteomes" id="UP001159641">
    <property type="component" value="Unassembled WGS sequence"/>
</dbReference>
<comment type="caution">
    <text evidence="2">The sequence shown here is derived from an EMBL/GenBank/DDBJ whole genome shotgun (WGS) entry which is preliminary data.</text>
</comment>
<organism evidence="2 3">
    <name type="scientific">Eschrichtius robustus</name>
    <name type="common">California gray whale</name>
    <name type="synonym">Eschrichtius gibbosus</name>
    <dbReference type="NCBI Taxonomy" id="9764"/>
    <lineage>
        <taxon>Eukaryota</taxon>
        <taxon>Metazoa</taxon>
        <taxon>Chordata</taxon>
        <taxon>Craniata</taxon>
        <taxon>Vertebrata</taxon>
        <taxon>Euteleostomi</taxon>
        <taxon>Mammalia</taxon>
        <taxon>Eutheria</taxon>
        <taxon>Laurasiatheria</taxon>
        <taxon>Artiodactyla</taxon>
        <taxon>Whippomorpha</taxon>
        <taxon>Cetacea</taxon>
        <taxon>Mysticeti</taxon>
        <taxon>Eschrichtiidae</taxon>
        <taxon>Eschrichtius</taxon>
    </lineage>
</organism>
<reference evidence="2 3" key="1">
    <citation type="submission" date="2022-11" db="EMBL/GenBank/DDBJ databases">
        <title>Whole genome sequence of Eschrichtius robustus ER-17-0199.</title>
        <authorList>
            <person name="Bruniche-Olsen A."/>
            <person name="Black A.N."/>
            <person name="Fields C.J."/>
            <person name="Walden K."/>
            <person name="Dewoody J.A."/>
        </authorList>
    </citation>
    <scope>NUCLEOTIDE SEQUENCE [LARGE SCALE GENOMIC DNA]</scope>
    <source>
        <strain evidence="2">ER-17-0199</strain>
        <tissue evidence="2">Blubber</tissue>
    </source>
</reference>
<evidence type="ECO:0000256" key="1">
    <source>
        <dbReference type="SAM" id="MobiDB-lite"/>
    </source>
</evidence>